<evidence type="ECO:0000256" key="4">
    <source>
        <dbReference type="ARBA" id="ARBA00023163"/>
    </source>
</evidence>
<dbReference type="PROSITE" id="PS50811">
    <property type="entry name" value="WRKY"/>
    <property type="match status" value="1"/>
</dbReference>
<dbReference type="PANTHER" id="PTHR31429:SF76">
    <property type="entry name" value="WRKY FAMILY TRANSCRIPTION FACTOR-RELATED"/>
    <property type="match status" value="1"/>
</dbReference>
<evidence type="ECO:0000256" key="3">
    <source>
        <dbReference type="ARBA" id="ARBA00023125"/>
    </source>
</evidence>
<organism evidence="8 9">
    <name type="scientific">Rubroshorea leprosula</name>
    <dbReference type="NCBI Taxonomy" id="152421"/>
    <lineage>
        <taxon>Eukaryota</taxon>
        <taxon>Viridiplantae</taxon>
        <taxon>Streptophyta</taxon>
        <taxon>Embryophyta</taxon>
        <taxon>Tracheophyta</taxon>
        <taxon>Spermatophyta</taxon>
        <taxon>Magnoliopsida</taxon>
        <taxon>eudicotyledons</taxon>
        <taxon>Gunneridae</taxon>
        <taxon>Pentapetalae</taxon>
        <taxon>rosids</taxon>
        <taxon>malvids</taxon>
        <taxon>Malvales</taxon>
        <taxon>Dipterocarpaceae</taxon>
        <taxon>Rubroshorea</taxon>
    </lineage>
</organism>
<dbReference type="FunFam" id="2.20.25.80:FF:000008">
    <property type="entry name" value="WRKY transcription factor 40"/>
    <property type="match status" value="1"/>
</dbReference>
<dbReference type="InterPro" id="IPR003657">
    <property type="entry name" value="WRKY_dom"/>
</dbReference>
<evidence type="ECO:0000313" key="8">
    <source>
        <dbReference type="EMBL" id="GKU87366.1"/>
    </source>
</evidence>
<comment type="subcellular location">
    <subcellularLocation>
        <location evidence="1">Nucleus</location>
    </subcellularLocation>
</comment>
<evidence type="ECO:0000313" key="9">
    <source>
        <dbReference type="Proteomes" id="UP001054252"/>
    </source>
</evidence>
<dbReference type="InterPro" id="IPR036576">
    <property type="entry name" value="WRKY_dom_sf"/>
</dbReference>
<dbReference type="Proteomes" id="UP001054252">
    <property type="component" value="Unassembled WGS sequence"/>
</dbReference>
<comment type="caution">
    <text evidence="8">The sequence shown here is derived from an EMBL/GenBank/DDBJ whole genome shotgun (WGS) entry which is preliminary data.</text>
</comment>
<keyword evidence="2" id="KW-0805">Transcription regulation</keyword>
<evidence type="ECO:0000256" key="1">
    <source>
        <dbReference type="ARBA" id="ARBA00004123"/>
    </source>
</evidence>
<dbReference type="Pfam" id="PF03106">
    <property type="entry name" value="WRKY"/>
    <property type="match status" value="1"/>
</dbReference>
<keyword evidence="3" id="KW-0238">DNA-binding</keyword>
<proteinExistence type="predicted"/>
<feature type="region of interest" description="Disordered" evidence="6">
    <location>
        <begin position="1"/>
        <end position="21"/>
    </location>
</feature>
<keyword evidence="4" id="KW-0804">Transcription</keyword>
<dbReference type="GO" id="GO:0043565">
    <property type="term" value="F:sequence-specific DNA binding"/>
    <property type="evidence" value="ECO:0007669"/>
    <property type="project" value="InterPro"/>
</dbReference>
<dbReference type="EMBL" id="BPVZ01000002">
    <property type="protein sequence ID" value="GKU87366.1"/>
    <property type="molecule type" value="Genomic_DNA"/>
</dbReference>
<protein>
    <recommendedName>
        <fullName evidence="7">WRKY domain-containing protein</fullName>
    </recommendedName>
</protein>
<dbReference type="SMART" id="SM00774">
    <property type="entry name" value="WRKY"/>
    <property type="match status" value="1"/>
</dbReference>
<feature type="domain" description="WRKY" evidence="7">
    <location>
        <begin position="148"/>
        <end position="214"/>
    </location>
</feature>
<dbReference type="GO" id="GO:0005634">
    <property type="term" value="C:nucleus"/>
    <property type="evidence" value="ECO:0007669"/>
    <property type="project" value="UniProtKB-SubCell"/>
</dbReference>
<evidence type="ECO:0000256" key="5">
    <source>
        <dbReference type="ARBA" id="ARBA00023242"/>
    </source>
</evidence>
<accession>A0AAV5HPF6</accession>
<sequence length="310" mass="34232">MDSTGVDTSLDLNLNSSHNKATETEPVAEFVAFQGKELVKQDVSVSVEEFNRIRAENRRLTDMLTIVCESYNSLQNQFMELKNKNSENEAGATKKRKAEAAHDDYAYMIGFSGRSEGSCSDEGSSQRPKETIKASNIARVCVRTNPCDSSLIVRDGYQWRKYGQKVTRDNPSPRAYFRCSYAPRCPVKKKVQRSAEDSSILVATYDGEHNHPCPSPAEISMSPSHAANPIRPVPFTASIEPSATSVTLDLMQPGFIGDVKKSVGEMDALEIQQILVQQMAASLTRDPNFTAALAAAISGRVLEQSRVEKW</sequence>
<gene>
    <name evidence="8" type="ORF">SLEP1_g1774</name>
</gene>
<dbReference type="GO" id="GO:0002237">
    <property type="term" value="P:response to molecule of bacterial origin"/>
    <property type="evidence" value="ECO:0007669"/>
    <property type="project" value="UniProtKB-ARBA"/>
</dbReference>
<dbReference type="AlphaFoldDB" id="A0AAV5HPF6"/>
<dbReference type="GO" id="GO:0031347">
    <property type="term" value="P:regulation of defense response"/>
    <property type="evidence" value="ECO:0007669"/>
    <property type="project" value="UniProtKB-ARBA"/>
</dbReference>
<dbReference type="GO" id="GO:0050832">
    <property type="term" value="P:defense response to fungus"/>
    <property type="evidence" value="ECO:0007669"/>
    <property type="project" value="UniProtKB-ARBA"/>
</dbReference>
<reference evidence="8 9" key="1">
    <citation type="journal article" date="2021" name="Commun. Biol.">
        <title>The genome of Shorea leprosula (Dipterocarpaceae) highlights the ecological relevance of drought in aseasonal tropical rainforests.</title>
        <authorList>
            <person name="Ng K.K.S."/>
            <person name="Kobayashi M.J."/>
            <person name="Fawcett J.A."/>
            <person name="Hatakeyama M."/>
            <person name="Paape T."/>
            <person name="Ng C.H."/>
            <person name="Ang C.C."/>
            <person name="Tnah L.H."/>
            <person name="Lee C.T."/>
            <person name="Nishiyama T."/>
            <person name="Sese J."/>
            <person name="O'Brien M.J."/>
            <person name="Copetti D."/>
            <person name="Mohd Noor M.I."/>
            <person name="Ong R.C."/>
            <person name="Putra M."/>
            <person name="Sireger I.Z."/>
            <person name="Indrioko S."/>
            <person name="Kosugi Y."/>
            <person name="Izuno A."/>
            <person name="Isagi Y."/>
            <person name="Lee S.L."/>
            <person name="Shimizu K.K."/>
        </authorList>
    </citation>
    <scope>NUCLEOTIDE SEQUENCE [LARGE SCALE GENOMIC DNA]</scope>
    <source>
        <strain evidence="8">214</strain>
    </source>
</reference>
<name>A0AAV5HPF6_9ROSI</name>
<keyword evidence="9" id="KW-1185">Reference proteome</keyword>
<dbReference type="GO" id="GO:0009751">
    <property type="term" value="P:response to salicylic acid"/>
    <property type="evidence" value="ECO:0007669"/>
    <property type="project" value="UniProtKB-ARBA"/>
</dbReference>
<dbReference type="GO" id="GO:0003700">
    <property type="term" value="F:DNA-binding transcription factor activity"/>
    <property type="evidence" value="ECO:0007669"/>
    <property type="project" value="InterPro"/>
</dbReference>
<evidence type="ECO:0000256" key="6">
    <source>
        <dbReference type="SAM" id="MobiDB-lite"/>
    </source>
</evidence>
<dbReference type="Gene3D" id="2.20.25.80">
    <property type="entry name" value="WRKY domain"/>
    <property type="match status" value="1"/>
</dbReference>
<feature type="compositionally biased region" description="Polar residues" evidence="6">
    <location>
        <begin position="1"/>
        <end position="19"/>
    </location>
</feature>
<dbReference type="PANTHER" id="PTHR31429">
    <property type="entry name" value="WRKY TRANSCRIPTION FACTOR 36-RELATED"/>
    <property type="match status" value="1"/>
</dbReference>
<keyword evidence="5" id="KW-0539">Nucleus</keyword>
<dbReference type="InterPro" id="IPR044810">
    <property type="entry name" value="WRKY_plant"/>
</dbReference>
<evidence type="ECO:0000259" key="7">
    <source>
        <dbReference type="PROSITE" id="PS50811"/>
    </source>
</evidence>
<dbReference type="SUPFAM" id="SSF118290">
    <property type="entry name" value="WRKY DNA-binding domain"/>
    <property type="match status" value="1"/>
</dbReference>
<evidence type="ECO:0000256" key="2">
    <source>
        <dbReference type="ARBA" id="ARBA00023015"/>
    </source>
</evidence>
<dbReference type="GO" id="GO:0042742">
    <property type="term" value="P:defense response to bacterium"/>
    <property type="evidence" value="ECO:0007669"/>
    <property type="project" value="UniProtKB-ARBA"/>
</dbReference>